<reference evidence="3 4" key="1">
    <citation type="submission" date="2020-04" db="EMBL/GenBank/DDBJ databases">
        <title>Gordonia sp. nov. TBRC 11910.</title>
        <authorList>
            <person name="Suriyachadkun C."/>
        </authorList>
    </citation>
    <scope>NUCLEOTIDE SEQUENCE [LARGE SCALE GENOMIC DNA]</scope>
    <source>
        <strain evidence="3 4">TBRC 11910</strain>
    </source>
</reference>
<evidence type="ECO:0000313" key="4">
    <source>
        <dbReference type="Proteomes" id="UP000550729"/>
    </source>
</evidence>
<evidence type="ECO:0000313" key="3">
    <source>
        <dbReference type="EMBL" id="NMO01882.1"/>
    </source>
</evidence>
<comment type="caution">
    <text evidence="3">The sequence shown here is derived from an EMBL/GenBank/DDBJ whole genome shotgun (WGS) entry which is preliminary data.</text>
</comment>
<dbReference type="InterPro" id="IPR046282">
    <property type="entry name" value="DUF6319"/>
</dbReference>
<proteinExistence type="predicted"/>
<feature type="compositionally biased region" description="Low complexity" evidence="2">
    <location>
        <begin position="96"/>
        <end position="111"/>
    </location>
</feature>
<name>A0A848KUD4_9ACTN</name>
<accession>A0A848KUD4</accession>
<gene>
    <name evidence="3" type="ORF">HH308_11740</name>
</gene>
<sequence>MPPRRSASASEFLTPDDLTALAATVADGKAATVYLREGVPSLGLTAGASARVISVSGSTVTVKPRGVDDALPYGADELRLTKNIAPQEKPAKTRQAASSPAKPAAPSVPAARQSPAAPPTSADVAPATPKSVKPAAGKPARRAVGSPKPPASVTVTIFGTPDNKWSVSVTRGGRKPTRSRSVTPDSVDAAMVGLADDAALAATSSVLNAAREEAQRRVDELSAELAAAQALLANLGTT</sequence>
<feature type="region of interest" description="Disordered" evidence="2">
    <location>
        <begin position="81"/>
        <end position="155"/>
    </location>
</feature>
<protein>
    <recommendedName>
        <fullName evidence="5">Translation initiation factor</fullName>
    </recommendedName>
</protein>
<dbReference type="Pfam" id="PF19844">
    <property type="entry name" value="DUF6319"/>
    <property type="match status" value="1"/>
</dbReference>
<evidence type="ECO:0000256" key="1">
    <source>
        <dbReference type="SAM" id="Coils"/>
    </source>
</evidence>
<dbReference type="Proteomes" id="UP000550729">
    <property type="component" value="Unassembled WGS sequence"/>
</dbReference>
<evidence type="ECO:0008006" key="5">
    <source>
        <dbReference type="Google" id="ProtNLM"/>
    </source>
</evidence>
<feature type="coiled-coil region" evidence="1">
    <location>
        <begin position="204"/>
        <end position="238"/>
    </location>
</feature>
<organism evidence="3 4">
    <name type="scientific">Gordonia asplenii</name>
    <dbReference type="NCBI Taxonomy" id="2725283"/>
    <lineage>
        <taxon>Bacteria</taxon>
        <taxon>Bacillati</taxon>
        <taxon>Actinomycetota</taxon>
        <taxon>Actinomycetes</taxon>
        <taxon>Mycobacteriales</taxon>
        <taxon>Gordoniaceae</taxon>
        <taxon>Gordonia</taxon>
    </lineage>
</organism>
<evidence type="ECO:0000256" key="2">
    <source>
        <dbReference type="SAM" id="MobiDB-lite"/>
    </source>
</evidence>
<dbReference type="RefSeq" id="WP_170194389.1">
    <property type="nucleotide sequence ID" value="NZ_JABBNB010000010.1"/>
</dbReference>
<dbReference type="EMBL" id="JABBNB010000010">
    <property type="protein sequence ID" value="NMO01882.1"/>
    <property type="molecule type" value="Genomic_DNA"/>
</dbReference>
<keyword evidence="1" id="KW-0175">Coiled coil</keyword>
<keyword evidence="4" id="KW-1185">Reference proteome</keyword>
<dbReference type="AlphaFoldDB" id="A0A848KUD4"/>